<feature type="domain" description="Disease resistance N-terminal" evidence="4">
    <location>
        <begin position="5"/>
        <end position="84"/>
    </location>
</feature>
<dbReference type="Pfam" id="PF18052">
    <property type="entry name" value="Rx_N"/>
    <property type="match status" value="1"/>
</dbReference>
<dbReference type="InterPro" id="IPR038005">
    <property type="entry name" value="RX-like_CC"/>
</dbReference>
<evidence type="ECO:0000256" key="2">
    <source>
        <dbReference type="ARBA" id="ARBA00022741"/>
    </source>
</evidence>
<dbReference type="Proteomes" id="UP001165190">
    <property type="component" value="Unassembled WGS sequence"/>
</dbReference>
<reference evidence="5" key="1">
    <citation type="submission" date="2023-05" db="EMBL/GenBank/DDBJ databases">
        <title>Genome and transcriptome analyses reveal genes involved in the formation of fine ridges on petal epidermal cells in Hibiscus trionum.</title>
        <authorList>
            <person name="Koshimizu S."/>
            <person name="Masuda S."/>
            <person name="Ishii T."/>
            <person name="Shirasu K."/>
            <person name="Hoshino A."/>
            <person name="Arita M."/>
        </authorList>
    </citation>
    <scope>NUCLEOTIDE SEQUENCE</scope>
    <source>
        <strain evidence="5">Hamamatsu line</strain>
    </source>
</reference>
<dbReference type="PANTHER" id="PTHR19338">
    <property type="entry name" value="TRANSLOCASE OF INNER MITOCHONDRIAL MEMBRANE 13 HOMOLOG"/>
    <property type="match status" value="1"/>
</dbReference>
<sequence length="203" mass="22907">MAWSAVASAVKTIGQLLAEEAVYLWGVEKQVDRLQTELQWMQSSLMVADVKQDEDERIRLWVAEIRDLAYDAEDVIEDFALKNKGGLSGCIKRSACILREGWELHQTRSKIEEIIEKILVLVRRLQVYNVKGLRDGEGSSSLSVRRELRRPYPHIIDQNIVGADGIEELVPVLTGMGTDVGLKSSIVGTYVKMYVAIIKYDTK</sequence>
<evidence type="ECO:0000256" key="1">
    <source>
        <dbReference type="ARBA" id="ARBA00022737"/>
    </source>
</evidence>
<dbReference type="EMBL" id="BSYR01000016">
    <property type="protein sequence ID" value="GMI79480.1"/>
    <property type="molecule type" value="Genomic_DNA"/>
</dbReference>
<proteinExistence type="predicted"/>
<keyword evidence="1" id="KW-0677">Repeat</keyword>
<keyword evidence="6" id="KW-1185">Reference proteome</keyword>
<evidence type="ECO:0000313" key="6">
    <source>
        <dbReference type="Proteomes" id="UP001165190"/>
    </source>
</evidence>
<gene>
    <name evidence="5" type="ORF">HRI_001617300</name>
</gene>
<dbReference type="GO" id="GO:0006952">
    <property type="term" value="P:defense response"/>
    <property type="evidence" value="ECO:0007669"/>
    <property type="project" value="UniProtKB-KW"/>
</dbReference>
<dbReference type="Gene3D" id="1.20.5.4130">
    <property type="match status" value="1"/>
</dbReference>
<dbReference type="PANTHER" id="PTHR19338:SF66">
    <property type="entry name" value="NB-ARC DOMAIN-CONTAINING PROTEIN"/>
    <property type="match status" value="1"/>
</dbReference>
<evidence type="ECO:0000256" key="3">
    <source>
        <dbReference type="ARBA" id="ARBA00022821"/>
    </source>
</evidence>
<keyword evidence="3" id="KW-0611">Plant defense</keyword>
<dbReference type="OrthoDB" id="991853at2759"/>
<name>A0A9W7HP91_HIBTR</name>
<protein>
    <submittedName>
        <fullName evidence="5">CEL-Activated Resistance 1</fullName>
    </submittedName>
</protein>
<evidence type="ECO:0000259" key="4">
    <source>
        <dbReference type="Pfam" id="PF18052"/>
    </source>
</evidence>
<accession>A0A9W7HP91</accession>
<dbReference type="InterPro" id="IPR041118">
    <property type="entry name" value="Rx_N"/>
</dbReference>
<dbReference type="AlphaFoldDB" id="A0A9W7HP91"/>
<organism evidence="5 6">
    <name type="scientific">Hibiscus trionum</name>
    <name type="common">Flower of an hour</name>
    <dbReference type="NCBI Taxonomy" id="183268"/>
    <lineage>
        <taxon>Eukaryota</taxon>
        <taxon>Viridiplantae</taxon>
        <taxon>Streptophyta</taxon>
        <taxon>Embryophyta</taxon>
        <taxon>Tracheophyta</taxon>
        <taxon>Spermatophyta</taxon>
        <taxon>Magnoliopsida</taxon>
        <taxon>eudicotyledons</taxon>
        <taxon>Gunneridae</taxon>
        <taxon>Pentapetalae</taxon>
        <taxon>rosids</taxon>
        <taxon>malvids</taxon>
        <taxon>Malvales</taxon>
        <taxon>Malvaceae</taxon>
        <taxon>Malvoideae</taxon>
        <taxon>Hibiscus</taxon>
    </lineage>
</organism>
<dbReference type="CDD" id="cd14798">
    <property type="entry name" value="RX-CC_like"/>
    <property type="match status" value="1"/>
</dbReference>
<comment type="caution">
    <text evidence="5">The sequence shown here is derived from an EMBL/GenBank/DDBJ whole genome shotgun (WGS) entry which is preliminary data.</text>
</comment>
<evidence type="ECO:0000313" key="5">
    <source>
        <dbReference type="EMBL" id="GMI79480.1"/>
    </source>
</evidence>
<dbReference type="GO" id="GO:0000166">
    <property type="term" value="F:nucleotide binding"/>
    <property type="evidence" value="ECO:0007669"/>
    <property type="project" value="UniProtKB-KW"/>
</dbReference>
<keyword evidence="2" id="KW-0547">Nucleotide-binding</keyword>